<evidence type="ECO:0000256" key="2">
    <source>
        <dbReference type="SAM" id="MobiDB-lite"/>
    </source>
</evidence>
<feature type="compositionally biased region" description="Basic and acidic residues" evidence="2">
    <location>
        <begin position="1"/>
        <end position="59"/>
    </location>
</feature>
<keyword evidence="1" id="KW-0175">Coiled coil</keyword>
<evidence type="ECO:0000313" key="4">
    <source>
        <dbReference type="Proteomes" id="UP000789831"/>
    </source>
</evidence>
<dbReference type="AlphaFoldDB" id="A0A9N9EIB2"/>
<feature type="compositionally biased region" description="Polar residues" evidence="2">
    <location>
        <begin position="71"/>
        <end position="82"/>
    </location>
</feature>
<keyword evidence="4" id="KW-1185">Reference proteome</keyword>
<feature type="coiled-coil region" evidence="1">
    <location>
        <begin position="138"/>
        <end position="211"/>
    </location>
</feature>
<dbReference type="Proteomes" id="UP000789831">
    <property type="component" value="Unassembled WGS sequence"/>
</dbReference>
<feature type="region of interest" description="Disordered" evidence="2">
    <location>
        <begin position="1"/>
        <end position="82"/>
    </location>
</feature>
<organism evidence="3 4">
    <name type="scientific">Ambispora gerdemannii</name>
    <dbReference type="NCBI Taxonomy" id="144530"/>
    <lineage>
        <taxon>Eukaryota</taxon>
        <taxon>Fungi</taxon>
        <taxon>Fungi incertae sedis</taxon>
        <taxon>Mucoromycota</taxon>
        <taxon>Glomeromycotina</taxon>
        <taxon>Glomeromycetes</taxon>
        <taxon>Archaeosporales</taxon>
        <taxon>Ambisporaceae</taxon>
        <taxon>Ambispora</taxon>
    </lineage>
</organism>
<evidence type="ECO:0000313" key="3">
    <source>
        <dbReference type="EMBL" id="CAG8676075.1"/>
    </source>
</evidence>
<dbReference type="EMBL" id="CAJVPL010008910">
    <property type="protein sequence ID" value="CAG8676075.1"/>
    <property type="molecule type" value="Genomic_DNA"/>
</dbReference>
<name>A0A9N9EIB2_9GLOM</name>
<evidence type="ECO:0000256" key="1">
    <source>
        <dbReference type="SAM" id="Coils"/>
    </source>
</evidence>
<gene>
    <name evidence="3" type="ORF">AGERDE_LOCUS12467</name>
</gene>
<sequence length="507" mass="58656">NEQFDRENNKNEQFDRENNKNEQFDRENNKNEQFDRENNKNEQFDRENNKNEQFDRENNGEIGNASAGLCNPQTHPTTTQNVKVSAEVQQILDQKEYFDQKELSDLAEKDQKISGLVELYENTKAQFIDAYCEFQNNNQVLQTNITNLENLYQEEANEKLRIQQAYDELKSKNDEAYKTWESEHLKNQKQIKNLLNENSSLRAESAQFQSALGNARNVRWDDEDVNNSVNLNSDIKTLQTSLREFTQLKGGAYSLKEQSIKQLFAKYKSKGNIEHKLSISVALQRLTIETILDEYDKYVRASTKVITEDFSLERQLLTSNETFTKIIEDFVITRAGNDETIRITGIKISQAIYAMLGNHGFEKKDHQFVASTKHQLLTALQTYRLIKLPEKQKEQEDRAEEITLSVIRILKFRLLAQEPPAIFQWFENGDKLDEALMEWVSTGEDESNMVVDICAFPAICDSKTRQSYIKAKVSICNKSEEKKESFLERIGNRISLGSGNIQALSGI</sequence>
<dbReference type="OrthoDB" id="2344771at2759"/>
<feature type="non-terminal residue" evidence="3">
    <location>
        <position position="1"/>
    </location>
</feature>
<proteinExistence type="predicted"/>
<accession>A0A9N9EIB2</accession>
<reference evidence="3" key="1">
    <citation type="submission" date="2021-06" db="EMBL/GenBank/DDBJ databases">
        <authorList>
            <person name="Kallberg Y."/>
            <person name="Tangrot J."/>
            <person name="Rosling A."/>
        </authorList>
    </citation>
    <scope>NUCLEOTIDE SEQUENCE</scope>
    <source>
        <strain evidence="3">MT106</strain>
    </source>
</reference>
<comment type="caution">
    <text evidence="3">The sequence shown here is derived from an EMBL/GenBank/DDBJ whole genome shotgun (WGS) entry which is preliminary data.</text>
</comment>
<protein>
    <submittedName>
        <fullName evidence="3">3998_t:CDS:1</fullName>
    </submittedName>
</protein>